<accession>A0AAV9QES8</accession>
<dbReference type="Proteomes" id="UP001345827">
    <property type="component" value="Unassembled WGS sequence"/>
</dbReference>
<evidence type="ECO:0000313" key="2">
    <source>
        <dbReference type="EMBL" id="KAK5542151.1"/>
    </source>
</evidence>
<dbReference type="EMBL" id="JAXLQG010000003">
    <property type="protein sequence ID" value="KAK5542151.1"/>
    <property type="molecule type" value="Genomic_DNA"/>
</dbReference>
<name>A0AAV9QES8_9PEZI</name>
<feature type="compositionally biased region" description="Pro residues" evidence="1">
    <location>
        <begin position="7"/>
        <end position="22"/>
    </location>
</feature>
<feature type="region of interest" description="Disordered" evidence="1">
    <location>
        <begin position="1"/>
        <end position="28"/>
    </location>
</feature>
<evidence type="ECO:0000256" key="1">
    <source>
        <dbReference type="SAM" id="MobiDB-lite"/>
    </source>
</evidence>
<reference evidence="2 3" key="1">
    <citation type="submission" date="2023-06" db="EMBL/GenBank/DDBJ databases">
        <title>Black Yeasts Isolated from many extreme environments.</title>
        <authorList>
            <person name="Coleine C."/>
            <person name="Stajich J.E."/>
            <person name="Selbmann L."/>
        </authorList>
    </citation>
    <scope>NUCLEOTIDE SEQUENCE [LARGE SCALE GENOMIC DNA]</scope>
    <source>
        <strain evidence="2 3">CCFEE 5887</strain>
    </source>
</reference>
<organism evidence="2 3">
    <name type="scientific">Vermiconidia calcicola</name>
    <dbReference type="NCBI Taxonomy" id="1690605"/>
    <lineage>
        <taxon>Eukaryota</taxon>
        <taxon>Fungi</taxon>
        <taxon>Dikarya</taxon>
        <taxon>Ascomycota</taxon>
        <taxon>Pezizomycotina</taxon>
        <taxon>Dothideomycetes</taxon>
        <taxon>Dothideomycetidae</taxon>
        <taxon>Mycosphaerellales</taxon>
        <taxon>Extremaceae</taxon>
        <taxon>Vermiconidia</taxon>
    </lineage>
</organism>
<feature type="region of interest" description="Disordered" evidence="1">
    <location>
        <begin position="74"/>
        <end position="144"/>
    </location>
</feature>
<gene>
    <name evidence="2" type="ORF">LTR25_002036</name>
</gene>
<comment type="caution">
    <text evidence="2">The sequence shown here is derived from an EMBL/GenBank/DDBJ whole genome shotgun (WGS) entry which is preliminary data.</text>
</comment>
<sequence length="144" mass="14746">MSAGGPGPAPSNPGQPKPPRAPPTGGLLGRRLAIGAAGFALVYYLLPARAPKPPGTPADVFKTPGVKNVEKAYQSGGATSTHTKAYGGTIQGRRGDETMREGASTGAPRGYEEPDVGYDQRPGPISGKAGEKFNEIQYGSPKGK</sequence>
<keyword evidence="3" id="KW-1185">Reference proteome</keyword>
<protein>
    <submittedName>
        <fullName evidence="2">Uncharacterized protein</fullName>
    </submittedName>
</protein>
<dbReference type="AlphaFoldDB" id="A0AAV9QES8"/>
<evidence type="ECO:0000313" key="3">
    <source>
        <dbReference type="Proteomes" id="UP001345827"/>
    </source>
</evidence>
<proteinExistence type="predicted"/>